<name>A0A4P2VGX2_FLUSA</name>
<dbReference type="KEGG" id="sbf:JCM31447_03060"/>
<sequence>MNFIKTLFFTYLSSLLNKKNSNWSNADLPQLDSSFSNENFNKIKENINYKNKFLFIKSLLFSCKKQIIIASILLILRIIFSILPLIALYYFITQITDFKNIFEIVFSAILLTLTTFLNGIITSQYFQKVFRIQALAKYFLSNYIFLKIPIFSQLKHTESHIINNTTSDIDNSCSIASNSFEFIHDTCVIIGSLILLFYFLGVTAFLAIFMLCIFIPLVNILILKTSLNDENIQEEKDNRIQELGSLYSQIRNIKSYLLEKIYENKIKNIRRKEIYLQKKNIKYFALTYKFISILQSGICILTFSLYLYFGHDISLPILFTCIGLFKTLESAVFDVYEYTKLYSGAKASFNRLFSLIKNSQEETEVKGNHKINNSSFEINIISTNIKLSFKKGESVAVIGKIASGKSLLLEAIAKLYSEEQKDIPDNKMAFMPQTAWIMNASVKENILLDRSDLSAEKYIRLACLDEDLKKMPEGENTLIGENGVNLSGGQKQRIALARTAALNSEIILLDDPLSALDKETAKKISHKLIFTFWKKKSIIITTHNLDYLHFFDRVILLEKCSVVADGTYAELLNSSADFRDFIQRISEEENENIILKEDNQQLLDSEQNMNPEIEFIKNPLKSYLKYLKTLFYENKKLKFKLFFCIFSLFLLATFLPKMQNLWLSFWTSKRIKVLDFTFVNELSNIFNIFIYSIVGLFSSICIALLTLIWGCKSIQVSEDFHIKSLNKLLLSPLKYIDNLTTGKVINCFSIDLSVLDAKLPNDFQKFLLVLCEIFFFMLTVLIIKPLFLVLILPFVFLQKIILTKYVNLNRVFNRKIALPKATAINIIREFYQGQYILNTAKRRNWYQTKFQTCLEEELRLEITEFNVDMWHCLMCFLNNSLLTLVVTLAGIYFVMNGSLNAAILSLLTTWIMIDVMHLTFNFSHSFSEVEQGLISLERVLEFNKNKSEYSIEISKETNKHFIEFKNVYMQYDKQKEYILKDFSLSINQGETIGIVGKSGSGKSSIMSLLLRFYEHKSGTIFFAGKSLNSYTPAQIRAQIAIVLQNPQFFSGSIRFNLDPHNAHTDMTLYALLEELELLQITQALPEGIDTDMANEALKLSSGQKQIFAFARALLKPAKLLLLDEPSANIDNKSEKIIMKKIDELKGIKTVIIIAHRGEILNTANRVIQI</sequence>
<dbReference type="RefSeq" id="WP_130605838.1">
    <property type="nucleotide sequence ID" value="NZ_AP019368.1"/>
</dbReference>
<dbReference type="GO" id="GO:0005524">
    <property type="term" value="F:ATP binding"/>
    <property type="evidence" value="ECO:0007669"/>
    <property type="project" value="UniProtKB-KW"/>
</dbReference>
<dbReference type="GO" id="GO:0140359">
    <property type="term" value="F:ABC-type transporter activity"/>
    <property type="evidence" value="ECO:0007669"/>
    <property type="project" value="InterPro"/>
</dbReference>
<dbReference type="OrthoDB" id="5578035at2"/>
<gene>
    <name evidence="12" type="ORF">JCM31447_03060</name>
</gene>
<dbReference type="InterPro" id="IPR011527">
    <property type="entry name" value="ABC1_TM_dom"/>
</dbReference>
<dbReference type="PROSITE" id="PS00211">
    <property type="entry name" value="ABC_TRANSPORTER_1"/>
    <property type="match status" value="1"/>
</dbReference>
<dbReference type="PANTHER" id="PTHR24223">
    <property type="entry name" value="ATP-BINDING CASSETTE SUB-FAMILY C"/>
    <property type="match status" value="1"/>
</dbReference>
<evidence type="ECO:0000256" key="1">
    <source>
        <dbReference type="ARBA" id="ARBA00004651"/>
    </source>
</evidence>
<dbReference type="AlphaFoldDB" id="A0A4P2VGX2"/>
<feature type="domain" description="ABC transporter" evidence="10">
    <location>
        <begin position="365"/>
        <end position="584"/>
    </location>
</feature>
<proteinExistence type="inferred from homology"/>
<evidence type="ECO:0000256" key="3">
    <source>
        <dbReference type="ARBA" id="ARBA00022448"/>
    </source>
</evidence>
<evidence type="ECO:0000256" key="4">
    <source>
        <dbReference type="ARBA" id="ARBA00022692"/>
    </source>
</evidence>
<evidence type="ECO:0000256" key="8">
    <source>
        <dbReference type="ARBA" id="ARBA00023136"/>
    </source>
</evidence>
<dbReference type="InterPro" id="IPR027417">
    <property type="entry name" value="P-loop_NTPase"/>
</dbReference>
<protein>
    <submittedName>
        <fullName evidence="12">Multidrug ABC transporter ATPase</fullName>
    </submittedName>
</protein>
<evidence type="ECO:0000313" key="13">
    <source>
        <dbReference type="Proteomes" id="UP000291236"/>
    </source>
</evidence>
<feature type="transmembrane region" description="Helical" evidence="9">
    <location>
        <begin position="286"/>
        <end position="309"/>
    </location>
</feature>
<comment type="similarity">
    <text evidence="2">Belongs to the ABC transporter superfamily. ABCC family. Conjugate transporter (TC 3.A.1.208) subfamily.</text>
</comment>
<dbReference type="InterPro" id="IPR003593">
    <property type="entry name" value="AAA+_ATPase"/>
</dbReference>
<dbReference type="Pfam" id="PF00664">
    <property type="entry name" value="ABC_membrane"/>
    <property type="match status" value="2"/>
</dbReference>
<dbReference type="InterPro" id="IPR017871">
    <property type="entry name" value="ABC_transporter-like_CS"/>
</dbReference>
<feature type="transmembrane region" description="Helical" evidence="9">
    <location>
        <begin position="876"/>
        <end position="895"/>
    </location>
</feature>
<feature type="domain" description="ABC transporter" evidence="10">
    <location>
        <begin position="962"/>
        <end position="1169"/>
    </location>
</feature>
<organism evidence="12 13">
    <name type="scientific">Fluviispira sanaruensis</name>
    <dbReference type="NCBI Taxonomy" id="2493639"/>
    <lineage>
        <taxon>Bacteria</taxon>
        <taxon>Pseudomonadati</taxon>
        <taxon>Bdellovibrionota</taxon>
        <taxon>Oligoflexia</taxon>
        <taxon>Silvanigrellales</taxon>
        <taxon>Silvanigrellaceae</taxon>
        <taxon>Fluviispira</taxon>
    </lineage>
</organism>
<comment type="subcellular location">
    <subcellularLocation>
        <location evidence="1">Cell membrane</location>
        <topology evidence="1">Multi-pass membrane protein</topology>
    </subcellularLocation>
</comment>
<evidence type="ECO:0000256" key="7">
    <source>
        <dbReference type="ARBA" id="ARBA00022989"/>
    </source>
</evidence>
<dbReference type="Proteomes" id="UP000291236">
    <property type="component" value="Chromosome"/>
</dbReference>
<dbReference type="InterPro" id="IPR003439">
    <property type="entry name" value="ABC_transporter-like_ATP-bd"/>
</dbReference>
<evidence type="ECO:0000256" key="2">
    <source>
        <dbReference type="ARBA" id="ARBA00009726"/>
    </source>
</evidence>
<feature type="transmembrane region" description="Helical" evidence="9">
    <location>
        <begin position="67"/>
        <end position="92"/>
    </location>
</feature>
<dbReference type="Gene3D" id="1.20.1560.10">
    <property type="entry name" value="ABC transporter type 1, transmembrane domain"/>
    <property type="match status" value="2"/>
</dbReference>
<evidence type="ECO:0000256" key="9">
    <source>
        <dbReference type="SAM" id="Phobius"/>
    </source>
</evidence>
<dbReference type="EMBL" id="AP019368">
    <property type="protein sequence ID" value="BBH51881.1"/>
    <property type="molecule type" value="Genomic_DNA"/>
</dbReference>
<dbReference type="InterPro" id="IPR036640">
    <property type="entry name" value="ABC1_TM_sf"/>
</dbReference>
<accession>A0A4P2VGX2</accession>
<dbReference type="InterPro" id="IPR050173">
    <property type="entry name" value="ABC_transporter_C-like"/>
</dbReference>
<dbReference type="SMART" id="SM00382">
    <property type="entry name" value="AAA"/>
    <property type="match status" value="2"/>
</dbReference>
<keyword evidence="8 9" id="KW-0472">Membrane</keyword>
<keyword evidence="5" id="KW-0547">Nucleotide-binding</keyword>
<keyword evidence="4 9" id="KW-0812">Transmembrane</keyword>
<dbReference type="GO" id="GO:0016887">
    <property type="term" value="F:ATP hydrolysis activity"/>
    <property type="evidence" value="ECO:0007669"/>
    <property type="project" value="InterPro"/>
</dbReference>
<evidence type="ECO:0000256" key="6">
    <source>
        <dbReference type="ARBA" id="ARBA00022840"/>
    </source>
</evidence>
<evidence type="ECO:0000259" key="11">
    <source>
        <dbReference type="PROSITE" id="PS50929"/>
    </source>
</evidence>
<dbReference type="PROSITE" id="PS50893">
    <property type="entry name" value="ABC_TRANSPORTER_2"/>
    <property type="match status" value="2"/>
</dbReference>
<dbReference type="GO" id="GO:0005886">
    <property type="term" value="C:plasma membrane"/>
    <property type="evidence" value="ECO:0007669"/>
    <property type="project" value="UniProtKB-SubCell"/>
</dbReference>
<dbReference type="PROSITE" id="PS50929">
    <property type="entry name" value="ABC_TM1F"/>
    <property type="match status" value="2"/>
</dbReference>
<dbReference type="SUPFAM" id="SSF52540">
    <property type="entry name" value="P-loop containing nucleoside triphosphate hydrolases"/>
    <property type="match status" value="2"/>
</dbReference>
<evidence type="ECO:0000313" key="12">
    <source>
        <dbReference type="EMBL" id="BBH51881.1"/>
    </source>
</evidence>
<feature type="transmembrane region" description="Helical" evidence="9">
    <location>
        <begin position="688"/>
        <end position="709"/>
    </location>
</feature>
<feature type="transmembrane region" description="Helical" evidence="9">
    <location>
        <begin position="104"/>
        <end position="121"/>
    </location>
</feature>
<keyword evidence="3" id="KW-0813">Transport</keyword>
<dbReference type="PANTHER" id="PTHR24223:SF456">
    <property type="entry name" value="MULTIDRUG RESISTANCE-ASSOCIATED PROTEIN LETHAL(2)03659"/>
    <property type="match status" value="1"/>
</dbReference>
<feature type="transmembrane region" description="Helical" evidence="9">
    <location>
        <begin position="205"/>
        <end position="223"/>
    </location>
</feature>
<feature type="domain" description="ABC transmembrane type-1" evidence="11">
    <location>
        <begin position="645"/>
        <end position="904"/>
    </location>
</feature>
<evidence type="ECO:0000259" key="10">
    <source>
        <dbReference type="PROSITE" id="PS50893"/>
    </source>
</evidence>
<dbReference type="SUPFAM" id="SSF90123">
    <property type="entry name" value="ABC transporter transmembrane region"/>
    <property type="match status" value="2"/>
</dbReference>
<keyword evidence="6" id="KW-0067">ATP-binding</keyword>
<reference evidence="12 13" key="1">
    <citation type="submission" date="2018-12" db="EMBL/GenBank/DDBJ databases">
        <title>Rubrispira sanarue gen. nov., sp., nov., a member of the order Silvanigrellales, isolated from a brackish lake in Hamamatsu Japan.</title>
        <authorList>
            <person name="Maejima Y."/>
            <person name="Iino T."/>
            <person name="Muraguchi Y."/>
            <person name="Fukuda K."/>
            <person name="Nojiri H."/>
            <person name="Ohkuma M."/>
            <person name="Moriuchi R."/>
            <person name="Dohra H."/>
            <person name="Kimbara K."/>
            <person name="Shintani M."/>
        </authorList>
    </citation>
    <scope>NUCLEOTIDE SEQUENCE [LARGE SCALE GENOMIC DNA]</scope>
    <source>
        <strain evidence="12 13">RF1110005</strain>
    </source>
</reference>
<keyword evidence="13" id="KW-1185">Reference proteome</keyword>
<evidence type="ECO:0000256" key="5">
    <source>
        <dbReference type="ARBA" id="ARBA00022741"/>
    </source>
</evidence>
<dbReference type="Gene3D" id="3.40.50.300">
    <property type="entry name" value="P-loop containing nucleotide triphosphate hydrolases"/>
    <property type="match status" value="2"/>
</dbReference>
<dbReference type="Pfam" id="PF00005">
    <property type="entry name" value="ABC_tran"/>
    <property type="match status" value="2"/>
</dbReference>
<keyword evidence="7 9" id="KW-1133">Transmembrane helix</keyword>
<feature type="domain" description="ABC transmembrane type-1" evidence="11">
    <location>
        <begin position="68"/>
        <end position="325"/>
    </location>
</feature>